<feature type="region of interest" description="Disordered" evidence="1">
    <location>
        <begin position="1"/>
        <end position="33"/>
    </location>
</feature>
<accession>A0A8T0VGL5</accession>
<reference evidence="2" key="1">
    <citation type="submission" date="2020-05" db="EMBL/GenBank/DDBJ databases">
        <title>WGS assembly of Panicum virgatum.</title>
        <authorList>
            <person name="Lovell J.T."/>
            <person name="Jenkins J."/>
            <person name="Shu S."/>
            <person name="Juenger T.E."/>
            <person name="Schmutz J."/>
        </authorList>
    </citation>
    <scope>NUCLEOTIDE SEQUENCE</scope>
    <source>
        <strain evidence="2">AP13</strain>
    </source>
</reference>
<proteinExistence type="predicted"/>
<evidence type="ECO:0000313" key="2">
    <source>
        <dbReference type="EMBL" id="KAG2632444.1"/>
    </source>
</evidence>
<evidence type="ECO:0000313" key="3">
    <source>
        <dbReference type="Proteomes" id="UP000823388"/>
    </source>
</evidence>
<organism evidence="2 3">
    <name type="scientific">Panicum virgatum</name>
    <name type="common">Blackwell switchgrass</name>
    <dbReference type="NCBI Taxonomy" id="38727"/>
    <lineage>
        <taxon>Eukaryota</taxon>
        <taxon>Viridiplantae</taxon>
        <taxon>Streptophyta</taxon>
        <taxon>Embryophyta</taxon>
        <taxon>Tracheophyta</taxon>
        <taxon>Spermatophyta</taxon>
        <taxon>Magnoliopsida</taxon>
        <taxon>Liliopsida</taxon>
        <taxon>Poales</taxon>
        <taxon>Poaceae</taxon>
        <taxon>PACMAD clade</taxon>
        <taxon>Panicoideae</taxon>
        <taxon>Panicodae</taxon>
        <taxon>Paniceae</taxon>
        <taxon>Panicinae</taxon>
        <taxon>Panicum</taxon>
        <taxon>Panicum sect. Hiantes</taxon>
    </lineage>
</organism>
<gene>
    <name evidence="2" type="ORF">PVAP13_2NG524184</name>
</gene>
<keyword evidence="3" id="KW-1185">Reference proteome</keyword>
<dbReference type="AlphaFoldDB" id="A0A8T0VGL5"/>
<sequence length="65" mass="7207">MYHLVENFKKRSAGTGSNDPRHLQGVHPAPLLEDTGCPEAMEHTVQTPRKKCGVKKKTYTKKGSS</sequence>
<evidence type="ECO:0000256" key="1">
    <source>
        <dbReference type="SAM" id="MobiDB-lite"/>
    </source>
</evidence>
<name>A0A8T0VGL5_PANVG</name>
<dbReference type="Proteomes" id="UP000823388">
    <property type="component" value="Chromosome 2N"/>
</dbReference>
<comment type="caution">
    <text evidence="2">The sequence shown here is derived from an EMBL/GenBank/DDBJ whole genome shotgun (WGS) entry which is preliminary data.</text>
</comment>
<dbReference type="EMBL" id="CM029040">
    <property type="protein sequence ID" value="KAG2632444.1"/>
    <property type="molecule type" value="Genomic_DNA"/>
</dbReference>
<protein>
    <submittedName>
        <fullName evidence="2">Uncharacterized protein</fullName>
    </submittedName>
</protein>